<proteinExistence type="predicted"/>
<dbReference type="Proteomes" id="UP001295469">
    <property type="component" value="Chromosome A08"/>
</dbReference>
<protein>
    <submittedName>
        <fullName evidence="1">(rape) hypothetical protein</fullName>
    </submittedName>
</protein>
<organism evidence="1">
    <name type="scientific">Brassica napus</name>
    <name type="common">Rape</name>
    <dbReference type="NCBI Taxonomy" id="3708"/>
    <lineage>
        <taxon>Eukaryota</taxon>
        <taxon>Viridiplantae</taxon>
        <taxon>Streptophyta</taxon>
        <taxon>Embryophyta</taxon>
        <taxon>Tracheophyta</taxon>
        <taxon>Spermatophyta</taxon>
        <taxon>Magnoliopsida</taxon>
        <taxon>eudicotyledons</taxon>
        <taxon>Gunneridae</taxon>
        <taxon>Pentapetalae</taxon>
        <taxon>rosids</taxon>
        <taxon>malvids</taxon>
        <taxon>Brassicales</taxon>
        <taxon>Brassicaceae</taxon>
        <taxon>Brassiceae</taxon>
        <taxon>Brassica</taxon>
    </lineage>
</organism>
<sequence length="86" mass="8990">TRPSFLCGRAQLHRSAPSSSSAHGLSISRGCAQNLRRGSSGIAIGSRRFSLLRESLTTSSNGDPLAVVLETSACHHELRHGSSCSG</sequence>
<reference evidence="1" key="1">
    <citation type="submission" date="2021-01" db="EMBL/GenBank/DDBJ databases">
        <authorList>
            <consortium name="Genoscope - CEA"/>
            <person name="William W."/>
        </authorList>
    </citation>
    <scope>NUCLEOTIDE SEQUENCE</scope>
</reference>
<evidence type="ECO:0000313" key="1">
    <source>
        <dbReference type="EMBL" id="CAF2244969.1"/>
    </source>
</evidence>
<feature type="non-terminal residue" evidence="1">
    <location>
        <position position="1"/>
    </location>
</feature>
<accession>A0A817AGU5</accession>
<dbReference type="EMBL" id="HG994362">
    <property type="protein sequence ID" value="CAF2244969.1"/>
    <property type="molecule type" value="Genomic_DNA"/>
</dbReference>
<name>A0A817AGU5_BRANA</name>
<gene>
    <name evidence="1" type="ORF">DARMORV10_A08P20360.1</name>
</gene>
<dbReference type="AlphaFoldDB" id="A0A817AGU5"/>